<accession>A0A974E131</accession>
<evidence type="ECO:0000313" key="1">
    <source>
        <dbReference type="EMBL" id="OCU00618.1"/>
    </source>
</evidence>
<reference evidence="2" key="1">
    <citation type="journal article" date="2016" name="Nature">
        <title>Genome evolution in the allotetraploid frog Xenopus laevis.</title>
        <authorList>
            <person name="Session A.M."/>
            <person name="Uno Y."/>
            <person name="Kwon T."/>
            <person name="Chapman J.A."/>
            <person name="Toyoda A."/>
            <person name="Takahashi S."/>
            <person name="Fukui A."/>
            <person name="Hikosaka A."/>
            <person name="Suzuki A."/>
            <person name="Kondo M."/>
            <person name="van Heeringen S.J."/>
            <person name="Quigley I."/>
            <person name="Heinz S."/>
            <person name="Ogino H."/>
            <person name="Ochi H."/>
            <person name="Hellsten U."/>
            <person name="Lyons J.B."/>
            <person name="Simakov O."/>
            <person name="Putnam N."/>
            <person name="Stites J."/>
            <person name="Kuroki Y."/>
            <person name="Tanaka T."/>
            <person name="Michiue T."/>
            <person name="Watanabe M."/>
            <person name="Bogdanovic O."/>
            <person name="Lister R."/>
            <person name="Georgiou G."/>
            <person name="Paranjpe S.S."/>
            <person name="van Kruijsbergen I."/>
            <person name="Shu S."/>
            <person name="Carlson J."/>
            <person name="Kinoshita T."/>
            <person name="Ohta Y."/>
            <person name="Mawaribuchi S."/>
            <person name="Jenkins J."/>
            <person name="Grimwood J."/>
            <person name="Schmutz J."/>
            <person name="Mitros T."/>
            <person name="Mozaffari S.V."/>
            <person name="Suzuki Y."/>
            <person name="Haramoto Y."/>
            <person name="Yamamoto T.S."/>
            <person name="Takagi C."/>
            <person name="Heald R."/>
            <person name="Miller K."/>
            <person name="Haudenschild C."/>
            <person name="Kitzman J."/>
            <person name="Nakayama T."/>
            <person name="Izutsu Y."/>
            <person name="Robert J."/>
            <person name="Fortriede J."/>
            <person name="Burns K."/>
            <person name="Lotay V."/>
            <person name="Karimi K."/>
            <person name="Yasuoka Y."/>
            <person name="Dichmann D.S."/>
            <person name="Flajnik M.F."/>
            <person name="Houston D.W."/>
            <person name="Shendure J."/>
            <person name="DuPasquier L."/>
            <person name="Vize P.D."/>
            <person name="Zorn A.M."/>
            <person name="Ito M."/>
            <person name="Marcotte E.M."/>
            <person name="Wallingford J.B."/>
            <person name="Ito Y."/>
            <person name="Asashima M."/>
            <person name="Ueno N."/>
            <person name="Matsuda Y."/>
            <person name="Veenstra G.J."/>
            <person name="Fujiyama A."/>
            <person name="Harland R.M."/>
            <person name="Taira M."/>
            <person name="Rokhsar D.S."/>
        </authorList>
    </citation>
    <scope>NUCLEOTIDE SEQUENCE [LARGE SCALE GENOMIC DNA]</scope>
    <source>
        <strain evidence="2">J</strain>
    </source>
</reference>
<dbReference type="Proteomes" id="UP000694892">
    <property type="component" value="Chromosome 1L"/>
</dbReference>
<protein>
    <submittedName>
        <fullName evidence="1">Uncharacterized protein</fullName>
    </submittedName>
</protein>
<organism evidence="1 2">
    <name type="scientific">Xenopus laevis</name>
    <name type="common">African clawed frog</name>
    <dbReference type="NCBI Taxonomy" id="8355"/>
    <lineage>
        <taxon>Eukaryota</taxon>
        <taxon>Metazoa</taxon>
        <taxon>Chordata</taxon>
        <taxon>Craniata</taxon>
        <taxon>Vertebrata</taxon>
        <taxon>Euteleostomi</taxon>
        <taxon>Amphibia</taxon>
        <taxon>Batrachia</taxon>
        <taxon>Anura</taxon>
        <taxon>Pipoidea</taxon>
        <taxon>Pipidae</taxon>
        <taxon>Xenopodinae</taxon>
        <taxon>Xenopus</taxon>
        <taxon>Xenopus</taxon>
    </lineage>
</organism>
<proteinExistence type="predicted"/>
<gene>
    <name evidence="1" type="ORF">XELAEV_18006396mg</name>
</gene>
<name>A0A974E131_XENLA</name>
<sequence length="130" mass="14952">MQIRVWFGILKPITHNTMLHSESSEVSWWDNFCSLQHIFYQGNANVTLHCVETSRKLMRKQSLGICLLTYKTKTQSSNFNNFWTVQIRFCTTYNKAAHTAQQSISKYWGVCILSLTSQNSPVTASQPLIS</sequence>
<dbReference type="EMBL" id="CM004466">
    <property type="protein sequence ID" value="OCU00618.1"/>
    <property type="molecule type" value="Genomic_DNA"/>
</dbReference>
<evidence type="ECO:0000313" key="2">
    <source>
        <dbReference type="Proteomes" id="UP000694892"/>
    </source>
</evidence>
<dbReference type="AlphaFoldDB" id="A0A974E131"/>